<evidence type="ECO:0000313" key="9">
    <source>
        <dbReference type="Proteomes" id="UP000199173"/>
    </source>
</evidence>
<feature type="domain" description="VENN motif-containing" evidence="5">
    <location>
        <begin position="148"/>
        <end position="196"/>
    </location>
</feature>
<sequence>MDAWRQSQLDEGKKKIRADMEANGELDGLTEQQIDDKIAGSAQYKEVDKEYGAGSDFWRNGTALTGLLAGALGGNVTGGMAAGAAPYVAGLIKSVTDGHESARIALHTLASAVLVQLQGGNAAAGAAGGFIAASSSEALSLAFYNKEPDKLSPDEKTVIVNLVAALGAAGGSVAAGNSSGIGGGANAARVEVENNTFLISLHPDAYQNEFKKTGDPLYRLTDKYEQEVREHAEAGDPVAIQELHNLEEAKENAKTAIALYGVLAGGSTALAATPELIALVRATASSCAGNPVLCANEVSIWIAEMAVGDALPAGLTAAMVSKMSVAELSELKALMAVDKQSGNRLTAESLESFVGNTAKNGQLPTSTVEQTIANSVVDPKKFDYLFGKATGSDHTLDRTNQLALEMKRLGVTDDINGYALLAEHFTQATKNPNNIVKKYTDQYGSFEVRQSFFIDPSGKATMFESTFEVTKDGAYRFITTIPKNGVTK</sequence>
<evidence type="ECO:0000256" key="1">
    <source>
        <dbReference type="ARBA" id="ARBA00004219"/>
    </source>
</evidence>
<dbReference type="GO" id="GO:0090729">
    <property type="term" value="F:toxin activity"/>
    <property type="evidence" value="ECO:0007669"/>
    <property type="project" value="UniProtKB-KW"/>
</dbReference>
<dbReference type="EMBL" id="FOYJ01000018">
    <property type="protein sequence ID" value="SFR26777.1"/>
    <property type="molecule type" value="Genomic_DNA"/>
</dbReference>
<keyword evidence="3" id="KW-1266">Target cell cytoplasm</keyword>
<evidence type="ECO:0000256" key="2">
    <source>
        <dbReference type="ARBA" id="ARBA00022656"/>
    </source>
</evidence>
<gene>
    <name evidence="7" type="ORF">SAMN03159428_05032</name>
    <name evidence="6" type="ORF">SAMN03159514_05085</name>
</gene>
<keyword evidence="4" id="KW-0843">Virulence</keyword>
<evidence type="ECO:0000313" key="7">
    <source>
        <dbReference type="EMBL" id="SFU17449.1"/>
    </source>
</evidence>
<comment type="caution">
    <text evidence="6">The sequence shown here is derived from an EMBL/GenBank/DDBJ whole genome shotgun (WGS) entry which is preliminary data.</text>
</comment>
<keyword evidence="2" id="KW-0800">Toxin</keyword>
<accession>A0AAX2EZP9</accession>
<dbReference type="AlphaFoldDB" id="A0AAX2EZP9"/>
<evidence type="ECO:0000313" key="6">
    <source>
        <dbReference type="EMBL" id="SFR26777.1"/>
    </source>
</evidence>
<dbReference type="InterPro" id="IPR006914">
    <property type="entry name" value="VENN_dom"/>
</dbReference>
<evidence type="ECO:0000256" key="4">
    <source>
        <dbReference type="ARBA" id="ARBA00023026"/>
    </source>
</evidence>
<comment type="subcellular location">
    <subcellularLocation>
        <location evidence="1">Target cell</location>
        <location evidence="1">Target cell cytoplasm</location>
    </subcellularLocation>
</comment>
<dbReference type="Proteomes" id="UP000199173">
    <property type="component" value="Unassembled WGS sequence"/>
</dbReference>
<evidence type="ECO:0000259" key="5">
    <source>
        <dbReference type="Pfam" id="PF04829"/>
    </source>
</evidence>
<dbReference type="EMBL" id="FPAV01000021">
    <property type="protein sequence ID" value="SFU17449.1"/>
    <property type="molecule type" value="Genomic_DNA"/>
</dbReference>
<dbReference type="CDD" id="cd20724">
    <property type="entry name" value="CdiA-CT_Kp342-like"/>
    <property type="match status" value="1"/>
</dbReference>
<dbReference type="Proteomes" id="UP000198760">
    <property type="component" value="Unassembled WGS sequence"/>
</dbReference>
<proteinExistence type="predicted"/>
<dbReference type="Pfam" id="PF04829">
    <property type="entry name" value="PT-VENN"/>
    <property type="match status" value="1"/>
</dbReference>
<organism evidence="6 9">
    <name type="scientific">Kosakonia radicincitans</name>
    <dbReference type="NCBI Taxonomy" id="283686"/>
    <lineage>
        <taxon>Bacteria</taxon>
        <taxon>Pseudomonadati</taxon>
        <taxon>Pseudomonadota</taxon>
        <taxon>Gammaproteobacteria</taxon>
        <taxon>Enterobacterales</taxon>
        <taxon>Enterobacteriaceae</taxon>
        <taxon>Kosakonia</taxon>
    </lineage>
</organism>
<name>A0AAX2EZP9_9ENTR</name>
<evidence type="ECO:0000313" key="8">
    <source>
        <dbReference type="Proteomes" id="UP000198760"/>
    </source>
</evidence>
<protein>
    <submittedName>
        <fullName evidence="6">Pre-toxin domain with VENN motif-containing protein</fullName>
    </submittedName>
</protein>
<reference evidence="8 9" key="1">
    <citation type="submission" date="2016-10" db="EMBL/GenBank/DDBJ databases">
        <authorList>
            <person name="Varghese N."/>
            <person name="Submissions S."/>
        </authorList>
    </citation>
    <scope>NUCLEOTIDE SEQUENCE [LARGE SCALE GENOMIC DNA]</scope>
    <source>
        <strain evidence="7 8">NFIX06</strain>
        <strain evidence="6 9">NFIX08</strain>
    </source>
</reference>
<keyword evidence="8" id="KW-1185">Reference proteome</keyword>
<evidence type="ECO:0000256" key="3">
    <source>
        <dbReference type="ARBA" id="ARBA00022913"/>
    </source>
</evidence>